<dbReference type="EMBL" id="OU594946">
    <property type="protein sequence ID" value="CAG9290551.1"/>
    <property type="molecule type" value="Genomic_DNA"/>
</dbReference>
<dbReference type="AlphaFoldDB" id="A0A8J9SUZ2"/>
<dbReference type="InterPro" id="IPR013246">
    <property type="entry name" value="SAGA_su_Sgf11"/>
</dbReference>
<dbReference type="Gene3D" id="3.30.160.60">
    <property type="entry name" value="Classic Zinc Finger"/>
    <property type="match status" value="1"/>
</dbReference>
<sequence>MTDSTAAQALPEQGGVVDGPDSSDELYEGVYAKLVESVCIKVAAKMHRMAKSGELSYADLVAPKKRRLLYPGLYNSEVEVVAALDRYAVETPVSQLKTLRRVTNEPASSSPAPMVIEDRTESSVSISTRQQVQTDIWGRIPAKEPKELVACSICKRQVNGTRFAQHLDKCLGIGTMARAAASGSGSVRSGSK</sequence>
<keyword evidence="5" id="KW-0156">Chromatin regulator</keyword>
<evidence type="ECO:0000256" key="3">
    <source>
        <dbReference type="ARBA" id="ARBA00022771"/>
    </source>
</evidence>
<comment type="similarity">
    <text evidence="10">Belongs to the SGF11 family.</text>
</comment>
<evidence type="ECO:0000256" key="10">
    <source>
        <dbReference type="RuleBase" id="RU261113"/>
    </source>
</evidence>
<keyword evidence="7 10" id="KW-0010">Activator</keyword>
<dbReference type="Pfam" id="PF08209">
    <property type="entry name" value="Sgf11"/>
    <property type="match status" value="1"/>
</dbReference>
<evidence type="ECO:0000256" key="5">
    <source>
        <dbReference type="ARBA" id="ARBA00022853"/>
    </source>
</evidence>
<dbReference type="GO" id="GO:0006325">
    <property type="term" value="P:chromatin organization"/>
    <property type="evidence" value="ECO:0007669"/>
    <property type="project" value="UniProtKB-KW"/>
</dbReference>
<evidence type="ECO:0000256" key="4">
    <source>
        <dbReference type="ARBA" id="ARBA00022833"/>
    </source>
</evidence>
<evidence type="ECO:0000256" key="11">
    <source>
        <dbReference type="SAM" id="MobiDB-lite"/>
    </source>
</evidence>
<accession>A0A8J9SUZ2</accession>
<dbReference type="GO" id="GO:0005634">
    <property type="term" value="C:nucleus"/>
    <property type="evidence" value="ECO:0007669"/>
    <property type="project" value="UniProtKB-SubCell"/>
</dbReference>
<dbReference type="Proteomes" id="UP000836788">
    <property type="component" value="Chromosome 5"/>
</dbReference>
<protein>
    <recommendedName>
        <fullName evidence="10">SAGA-associated factor 11</fullName>
    </recommendedName>
</protein>
<keyword evidence="9" id="KW-0539">Nucleus</keyword>
<dbReference type="PANTHER" id="PTHR47674">
    <property type="entry name" value="SAGA-ASSOCIATED FACTOR 11"/>
    <property type="match status" value="1"/>
</dbReference>
<keyword evidence="2" id="KW-0479">Metal-binding</keyword>
<dbReference type="GO" id="GO:0008270">
    <property type="term" value="F:zinc ion binding"/>
    <property type="evidence" value="ECO:0007669"/>
    <property type="project" value="UniProtKB-KW"/>
</dbReference>
<keyword evidence="3" id="KW-0863">Zinc-finger</keyword>
<dbReference type="GO" id="GO:0070461">
    <property type="term" value="C:SAGA-type complex"/>
    <property type="evidence" value="ECO:0007669"/>
    <property type="project" value="UniProtKB-ARBA"/>
</dbReference>
<organism evidence="12">
    <name type="scientific">Phaeodactylum tricornutum</name>
    <name type="common">Diatom</name>
    <dbReference type="NCBI Taxonomy" id="2850"/>
    <lineage>
        <taxon>Eukaryota</taxon>
        <taxon>Sar</taxon>
        <taxon>Stramenopiles</taxon>
        <taxon>Ochrophyta</taxon>
        <taxon>Bacillariophyta</taxon>
        <taxon>Bacillariophyceae</taxon>
        <taxon>Bacillariophycidae</taxon>
        <taxon>Naviculales</taxon>
        <taxon>Phaeodactylaceae</taxon>
        <taxon>Phaeodactylum</taxon>
    </lineage>
</organism>
<feature type="region of interest" description="Disordered" evidence="11">
    <location>
        <begin position="1"/>
        <end position="22"/>
    </location>
</feature>
<name>A0A8J9SUZ2_PHATR</name>
<evidence type="ECO:0000256" key="8">
    <source>
        <dbReference type="ARBA" id="ARBA00023163"/>
    </source>
</evidence>
<evidence type="ECO:0000256" key="9">
    <source>
        <dbReference type="ARBA" id="ARBA00023242"/>
    </source>
</evidence>
<evidence type="ECO:0000256" key="1">
    <source>
        <dbReference type="ARBA" id="ARBA00004123"/>
    </source>
</evidence>
<proteinExistence type="inferred from homology"/>
<evidence type="ECO:0000313" key="12">
    <source>
        <dbReference type="EMBL" id="CAG9290551.1"/>
    </source>
</evidence>
<keyword evidence="8" id="KW-0804">Transcription</keyword>
<gene>
    <name evidence="12" type="ORF">PTTT1_LOCUS45157</name>
</gene>
<reference evidence="12" key="1">
    <citation type="submission" date="2022-02" db="EMBL/GenBank/DDBJ databases">
        <authorList>
            <person name="Giguere J D."/>
        </authorList>
    </citation>
    <scope>NUCLEOTIDE SEQUENCE</scope>
    <source>
        <strain evidence="12">CCAP 1055/1</strain>
    </source>
</reference>
<evidence type="ECO:0000256" key="6">
    <source>
        <dbReference type="ARBA" id="ARBA00023015"/>
    </source>
</evidence>
<evidence type="ECO:0000256" key="7">
    <source>
        <dbReference type="ARBA" id="ARBA00023159"/>
    </source>
</evidence>
<keyword evidence="4" id="KW-0862">Zinc</keyword>
<evidence type="ECO:0000256" key="2">
    <source>
        <dbReference type="ARBA" id="ARBA00022723"/>
    </source>
</evidence>
<comment type="subcellular location">
    <subcellularLocation>
        <location evidence="1 10">Nucleus</location>
    </subcellularLocation>
</comment>
<dbReference type="PANTHER" id="PTHR47674:SF3">
    <property type="entry name" value="SAGA-ASSOCIATED FACTOR 11"/>
    <property type="match status" value="1"/>
</dbReference>
<keyword evidence="6" id="KW-0805">Transcription regulation</keyword>